<dbReference type="Pfam" id="PF14009">
    <property type="entry name" value="PADRE"/>
    <property type="match status" value="1"/>
</dbReference>
<dbReference type="PANTHER" id="PTHR33413:SF35">
    <property type="entry name" value="OS09G0381600 PROTEIN"/>
    <property type="match status" value="1"/>
</dbReference>
<evidence type="ECO:0000256" key="1">
    <source>
        <dbReference type="SAM" id="MobiDB-lite"/>
    </source>
</evidence>
<organism evidence="2 3">
    <name type="scientific">Vanilla planifolia</name>
    <name type="common">Vanilla</name>
    <dbReference type="NCBI Taxonomy" id="51239"/>
    <lineage>
        <taxon>Eukaryota</taxon>
        <taxon>Viridiplantae</taxon>
        <taxon>Streptophyta</taxon>
        <taxon>Embryophyta</taxon>
        <taxon>Tracheophyta</taxon>
        <taxon>Spermatophyta</taxon>
        <taxon>Magnoliopsida</taxon>
        <taxon>Liliopsida</taxon>
        <taxon>Asparagales</taxon>
        <taxon>Orchidaceae</taxon>
        <taxon>Vanilloideae</taxon>
        <taxon>Vanilleae</taxon>
        <taxon>Vanilla</taxon>
    </lineage>
</organism>
<proteinExistence type="predicted"/>
<dbReference type="EMBL" id="JADCNM010000008">
    <property type="protein sequence ID" value="KAG0471888.1"/>
    <property type="molecule type" value="Genomic_DNA"/>
</dbReference>
<evidence type="ECO:0000313" key="2">
    <source>
        <dbReference type="EMBL" id="KAG0471888.1"/>
    </source>
</evidence>
<evidence type="ECO:0000313" key="3">
    <source>
        <dbReference type="Proteomes" id="UP000639772"/>
    </source>
</evidence>
<dbReference type="OrthoDB" id="747498at2759"/>
<name>A0A835QNN7_VANPL</name>
<feature type="region of interest" description="Disordered" evidence="1">
    <location>
        <begin position="132"/>
        <end position="160"/>
    </location>
</feature>
<feature type="compositionally biased region" description="Basic and acidic residues" evidence="1">
    <location>
        <begin position="139"/>
        <end position="156"/>
    </location>
</feature>
<comment type="caution">
    <text evidence="2">The sequence shown here is derived from an EMBL/GenBank/DDBJ whole genome shotgun (WGS) entry which is preliminary data.</text>
</comment>
<sequence>MGNCQANDAAVAVIQLADGRVERLYWPTTAEEVMRSHPGCYVAKVTLCISGERPSGAPATATTSGVRFTRVRLLRHKDILVYGQVYRLITSQEVAKALRERRQEKLRKAQSELGKQQKMTIQHHLLHLQQSTGVEDDAADSKQTDQVIRHEREKQRSSRYWRPSLQSISEIGN</sequence>
<accession>A0A835QNN7</accession>
<dbReference type="PANTHER" id="PTHR33413">
    <property type="entry name" value="EXPRESSED PROTEIN"/>
    <property type="match status" value="1"/>
</dbReference>
<dbReference type="InterPro" id="IPR025322">
    <property type="entry name" value="PADRE_dom"/>
</dbReference>
<reference evidence="2 3" key="1">
    <citation type="journal article" date="2020" name="Nat. Food">
        <title>A phased Vanilla planifolia genome enables genetic improvement of flavour and production.</title>
        <authorList>
            <person name="Hasing T."/>
            <person name="Tang H."/>
            <person name="Brym M."/>
            <person name="Khazi F."/>
            <person name="Huang T."/>
            <person name="Chambers A.H."/>
        </authorList>
    </citation>
    <scope>NUCLEOTIDE SEQUENCE [LARGE SCALE GENOMIC DNA]</scope>
    <source>
        <tissue evidence="2">Leaf</tissue>
    </source>
</reference>
<protein>
    <submittedName>
        <fullName evidence="2">Uncharacterized protein</fullName>
    </submittedName>
</protein>
<gene>
    <name evidence="2" type="ORF">HPP92_016434</name>
</gene>
<dbReference type="Proteomes" id="UP000639772">
    <property type="component" value="Unassembled WGS sequence"/>
</dbReference>
<dbReference type="AlphaFoldDB" id="A0A835QNN7"/>